<accession>A0AAV4WW96</accession>
<dbReference type="Proteomes" id="UP001054837">
    <property type="component" value="Unassembled WGS sequence"/>
</dbReference>
<evidence type="ECO:0000313" key="2">
    <source>
        <dbReference type="Proteomes" id="UP001054837"/>
    </source>
</evidence>
<gene>
    <name evidence="1" type="ORF">CDAR_257981</name>
</gene>
<name>A0AAV4WW96_9ARAC</name>
<reference evidence="1 2" key="1">
    <citation type="submission" date="2021-06" db="EMBL/GenBank/DDBJ databases">
        <title>Caerostris darwini draft genome.</title>
        <authorList>
            <person name="Kono N."/>
            <person name="Arakawa K."/>
        </authorList>
    </citation>
    <scope>NUCLEOTIDE SEQUENCE [LARGE SCALE GENOMIC DNA]</scope>
</reference>
<dbReference type="EMBL" id="BPLQ01015232">
    <property type="protein sequence ID" value="GIY86608.1"/>
    <property type="molecule type" value="Genomic_DNA"/>
</dbReference>
<sequence length="135" mass="15289">MLQPLNEKNYIRIGNFGRLETTISFASTKSACQRFFSNKRTFDAVDLGGTKNHFTVSWCIRSPSECVVKHSTVEVSNASTDLRQTVRDEAKRSLQKAIITSFVVGGEKYRNRPEIDAEEIIDSSSFSRDGLFSWK</sequence>
<comment type="caution">
    <text evidence="1">The sequence shown here is derived from an EMBL/GenBank/DDBJ whole genome shotgun (WGS) entry which is preliminary data.</text>
</comment>
<protein>
    <submittedName>
        <fullName evidence="1">Uncharacterized protein</fullName>
    </submittedName>
</protein>
<organism evidence="1 2">
    <name type="scientific">Caerostris darwini</name>
    <dbReference type="NCBI Taxonomy" id="1538125"/>
    <lineage>
        <taxon>Eukaryota</taxon>
        <taxon>Metazoa</taxon>
        <taxon>Ecdysozoa</taxon>
        <taxon>Arthropoda</taxon>
        <taxon>Chelicerata</taxon>
        <taxon>Arachnida</taxon>
        <taxon>Araneae</taxon>
        <taxon>Araneomorphae</taxon>
        <taxon>Entelegynae</taxon>
        <taxon>Araneoidea</taxon>
        <taxon>Araneidae</taxon>
        <taxon>Caerostris</taxon>
    </lineage>
</organism>
<keyword evidence="2" id="KW-1185">Reference proteome</keyword>
<evidence type="ECO:0000313" key="1">
    <source>
        <dbReference type="EMBL" id="GIY86608.1"/>
    </source>
</evidence>
<dbReference type="AlphaFoldDB" id="A0AAV4WW96"/>
<proteinExistence type="predicted"/>